<proteinExistence type="predicted"/>
<protein>
    <submittedName>
        <fullName evidence="1">Uncharacterized protein</fullName>
    </submittedName>
</protein>
<sequence>FRAGLNPMGRVLRLVKATSGHQVEDMFEALVSRGQIHLADLDYALHVEILELVFPDGTGTIDMVVLVALDLEEVIDFW</sequence>
<dbReference type="Proteomes" id="UP000294200">
    <property type="component" value="Unassembled WGS sequence"/>
</dbReference>
<organism evidence="1 2">
    <name type="scientific">Paraburkholderia steynii</name>
    <dbReference type="NCBI Taxonomy" id="1245441"/>
    <lineage>
        <taxon>Bacteria</taxon>
        <taxon>Pseudomonadati</taxon>
        <taxon>Pseudomonadota</taxon>
        <taxon>Betaproteobacteria</taxon>
        <taxon>Burkholderiales</taxon>
        <taxon>Burkholderiaceae</taxon>
        <taxon>Paraburkholderia</taxon>
    </lineage>
</organism>
<reference evidence="1 2" key="1">
    <citation type="submission" date="2017-02" db="EMBL/GenBank/DDBJ databases">
        <title>Paraburkholderia sophoroidis sp. nov. and Paraburkholderia steynii sp. nov. rhizobial symbionts of the fynbos legume Hypocalyptus sophoroides.</title>
        <authorList>
            <person name="Steenkamp E.T."/>
            <person name="Beukes C.W."/>
            <person name="Van Zyl E."/>
            <person name="Avontuur J."/>
            <person name="Chan W.Y."/>
            <person name="Hassen A."/>
            <person name="Palmer M."/>
            <person name="Mthombeni L."/>
            <person name="Phalane F."/>
            <person name="Sereme K."/>
            <person name="Venter S.N."/>
        </authorList>
    </citation>
    <scope>NUCLEOTIDE SEQUENCE [LARGE SCALE GENOMIC DNA]</scope>
    <source>
        <strain evidence="1 2">HC1.1ba</strain>
    </source>
</reference>
<gene>
    <name evidence="1" type="ORF">BZM27_55870</name>
</gene>
<dbReference type="AlphaFoldDB" id="A0A4R0WRR7"/>
<dbReference type="EMBL" id="MWML01001410">
    <property type="protein sequence ID" value="TCF96268.1"/>
    <property type="molecule type" value="Genomic_DNA"/>
</dbReference>
<evidence type="ECO:0000313" key="1">
    <source>
        <dbReference type="EMBL" id="TCF96268.1"/>
    </source>
</evidence>
<feature type="non-terminal residue" evidence="1">
    <location>
        <position position="1"/>
    </location>
</feature>
<keyword evidence="2" id="KW-1185">Reference proteome</keyword>
<feature type="non-terminal residue" evidence="1">
    <location>
        <position position="78"/>
    </location>
</feature>
<name>A0A4R0WRR7_9BURK</name>
<evidence type="ECO:0000313" key="2">
    <source>
        <dbReference type="Proteomes" id="UP000294200"/>
    </source>
</evidence>
<accession>A0A4R0WRR7</accession>
<comment type="caution">
    <text evidence="1">The sequence shown here is derived from an EMBL/GenBank/DDBJ whole genome shotgun (WGS) entry which is preliminary data.</text>
</comment>